<feature type="region of interest" description="Disordered" evidence="6">
    <location>
        <begin position="714"/>
        <end position="769"/>
    </location>
</feature>
<feature type="region of interest" description="Disordered" evidence="6">
    <location>
        <begin position="661"/>
        <end position="699"/>
    </location>
</feature>
<evidence type="ECO:0000256" key="4">
    <source>
        <dbReference type="ARBA" id="ARBA00023157"/>
    </source>
</evidence>
<dbReference type="PANTHER" id="PTHR45842">
    <property type="entry name" value="SYNAPTIC ADHESION-LIKE MOLECULE SALM"/>
    <property type="match status" value="1"/>
</dbReference>
<dbReference type="InterPro" id="IPR036179">
    <property type="entry name" value="Ig-like_dom_sf"/>
</dbReference>
<dbReference type="InterPro" id="IPR032675">
    <property type="entry name" value="LRR_dom_sf"/>
</dbReference>
<feature type="transmembrane region" description="Helical" evidence="7">
    <location>
        <begin position="379"/>
        <end position="404"/>
    </location>
</feature>
<evidence type="ECO:0000256" key="3">
    <source>
        <dbReference type="ARBA" id="ARBA00022737"/>
    </source>
</evidence>
<dbReference type="PROSITE" id="PS50835">
    <property type="entry name" value="IG_LIKE"/>
    <property type="match status" value="1"/>
</dbReference>
<dbReference type="SUPFAM" id="SSF48726">
    <property type="entry name" value="Immunoglobulin"/>
    <property type="match status" value="1"/>
</dbReference>
<keyword evidence="4" id="KW-1015">Disulfide bond</keyword>
<dbReference type="InterPro" id="IPR003598">
    <property type="entry name" value="Ig_sub2"/>
</dbReference>
<keyword evidence="5" id="KW-0325">Glycoprotein</keyword>
<feature type="chain" id="PRO_5040109895" description="Ig-like domain-containing protein" evidence="8">
    <location>
        <begin position="22"/>
        <end position="769"/>
    </location>
</feature>
<dbReference type="InterPro" id="IPR050467">
    <property type="entry name" value="LRFN"/>
</dbReference>
<proteinExistence type="predicted"/>
<dbReference type="AlphaFoldDB" id="A0A9N9QPH6"/>
<keyword evidence="3" id="KW-0677">Repeat</keyword>
<reference evidence="10" key="1">
    <citation type="submission" date="2022-01" db="EMBL/GenBank/DDBJ databases">
        <authorList>
            <person name="King R."/>
        </authorList>
    </citation>
    <scope>NUCLEOTIDE SEQUENCE</scope>
</reference>
<evidence type="ECO:0000256" key="6">
    <source>
        <dbReference type="SAM" id="MobiDB-lite"/>
    </source>
</evidence>
<keyword evidence="11" id="KW-1185">Reference proteome</keyword>
<evidence type="ECO:0000256" key="1">
    <source>
        <dbReference type="ARBA" id="ARBA00022614"/>
    </source>
</evidence>
<dbReference type="EMBL" id="OU892279">
    <property type="protein sequence ID" value="CAG9766684.1"/>
    <property type="molecule type" value="Genomic_DNA"/>
</dbReference>
<gene>
    <name evidence="10" type="ORF">CEUTPL_LOCUS7260</name>
</gene>
<dbReference type="Gene3D" id="3.80.10.10">
    <property type="entry name" value="Ribonuclease Inhibitor"/>
    <property type="match status" value="2"/>
</dbReference>
<evidence type="ECO:0000256" key="2">
    <source>
        <dbReference type="ARBA" id="ARBA00022729"/>
    </source>
</evidence>
<feature type="compositionally biased region" description="Acidic residues" evidence="6">
    <location>
        <begin position="760"/>
        <end position="769"/>
    </location>
</feature>
<dbReference type="InterPro" id="IPR003599">
    <property type="entry name" value="Ig_sub"/>
</dbReference>
<dbReference type="SMART" id="SM00409">
    <property type="entry name" value="IG"/>
    <property type="match status" value="1"/>
</dbReference>
<dbReference type="SMART" id="SM00408">
    <property type="entry name" value="IGc2"/>
    <property type="match status" value="1"/>
</dbReference>
<dbReference type="PANTHER" id="PTHR45842:SF12">
    <property type="entry name" value="KEKKON 5, ISOFORM A"/>
    <property type="match status" value="1"/>
</dbReference>
<dbReference type="SMART" id="SM00369">
    <property type="entry name" value="LRR_TYP"/>
    <property type="match status" value="4"/>
</dbReference>
<dbReference type="InterPro" id="IPR003591">
    <property type="entry name" value="Leu-rich_rpt_typical-subtyp"/>
</dbReference>
<feature type="compositionally biased region" description="Low complexity" evidence="6">
    <location>
        <begin position="662"/>
        <end position="675"/>
    </location>
</feature>
<keyword evidence="7" id="KW-0472">Membrane</keyword>
<accession>A0A9N9QPH6</accession>
<dbReference type="InterPro" id="IPR007110">
    <property type="entry name" value="Ig-like_dom"/>
</dbReference>
<keyword evidence="1" id="KW-0433">Leucine-rich repeat</keyword>
<dbReference type="PROSITE" id="PS51450">
    <property type="entry name" value="LRR"/>
    <property type="match status" value="1"/>
</dbReference>
<dbReference type="OrthoDB" id="5954366at2759"/>
<dbReference type="Proteomes" id="UP001152799">
    <property type="component" value="Chromosome 3"/>
</dbReference>
<feature type="domain" description="Ig-like" evidence="9">
    <location>
        <begin position="266"/>
        <end position="359"/>
    </location>
</feature>
<sequence length="769" mass="86209">MNFKLSIITITLCLIISQTSSNDDWASHCNQCSCIHVSGVKSANCSNRGFTQIPENLDTDIKDINFFNNPLRSLGDGVFKGANMANVHKLKFQNCLIEVVSESAFQELGVVAEIDLSRNSIAELKRDTFRDTVQLRFLYLSHNRLKSIEDGLLSNMTRIQKIYLDHNEIEYINENTFQNLIVLSDVNLGYNKLKRIEFDLKQKLPKLNSLNVEENPWVCDCLLETFHQSVLRNNLITQYTKCEEPAQLKNLKNVWTDRSVIFACAPTIINPSTPIILTDDKNVTLTCKVFAEPDPEVIWLNKGFNLEKRMKNTKYFVVKGKIGNYTWNNVTITSLRYSDQGEYKCIATNVGGQDEKNISLIIEGNRYTGDLNTKIGGSLILIIGLSITLIIILLIILILLCIYCKKTGKFFGSKHGDFRSSSEECINMSTNIELKKGLMTDVNPVSKPPRVTVPSSIVSGGTEVSDAKKNLLDYESMIDCDDDSRSFDFDQPYLRKSHNALLEPEYRHYTTPPDLLAFPARSQISPTGSNASTIVIDSRLPPSRGPQSPIHSPIYDQLSIYKTLPYSRSHSPFAQGATLTRMPRLGSGYVTIPRRPRQSWSSEPPLPNELIAEPVYDNLGVRSTADGSSVLSLNKTPEVTLTPRTNRIFPLTPTTIIDPIVESQESPGSSGQPQSYLNETTPTSKTDFPQIQPINKPIASQTLPRFVKLATPQLQDEVPSVEKRNSIGSYEPTKEEKVKKIPPRPPPKPKKLQATRPLFEDEGEDGTEV</sequence>
<evidence type="ECO:0000259" key="9">
    <source>
        <dbReference type="PROSITE" id="PS50835"/>
    </source>
</evidence>
<feature type="signal peptide" evidence="8">
    <location>
        <begin position="1"/>
        <end position="21"/>
    </location>
</feature>
<evidence type="ECO:0000313" key="10">
    <source>
        <dbReference type="EMBL" id="CAG9766684.1"/>
    </source>
</evidence>
<evidence type="ECO:0000256" key="5">
    <source>
        <dbReference type="ARBA" id="ARBA00023180"/>
    </source>
</evidence>
<dbReference type="InterPro" id="IPR013783">
    <property type="entry name" value="Ig-like_fold"/>
</dbReference>
<dbReference type="InterPro" id="IPR013098">
    <property type="entry name" value="Ig_I-set"/>
</dbReference>
<dbReference type="Pfam" id="PF07679">
    <property type="entry name" value="I-set"/>
    <property type="match status" value="1"/>
</dbReference>
<dbReference type="SUPFAM" id="SSF52058">
    <property type="entry name" value="L domain-like"/>
    <property type="match status" value="1"/>
</dbReference>
<keyword evidence="7" id="KW-1133">Transmembrane helix</keyword>
<dbReference type="InterPro" id="IPR001611">
    <property type="entry name" value="Leu-rich_rpt"/>
</dbReference>
<feature type="compositionally biased region" description="Polar residues" evidence="6">
    <location>
        <begin position="676"/>
        <end position="699"/>
    </location>
</feature>
<organism evidence="10 11">
    <name type="scientific">Ceutorhynchus assimilis</name>
    <name type="common">cabbage seed weevil</name>
    <dbReference type="NCBI Taxonomy" id="467358"/>
    <lineage>
        <taxon>Eukaryota</taxon>
        <taxon>Metazoa</taxon>
        <taxon>Ecdysozoa</taxon>
        <taxon>Arthropoda</taxon>
        <taxon>Hexapoda</taxon>
        <taxon>Insecta</taxon>
        <taxon>Pterygota</taxon>
        <taxon>Neoptera</taxon>
        <taxon>Endopterygota</taxon>
        <taxon>Coleoptera</taxon>
        <taxon>Polyphaga</taxon>
        <taxon>Cucujiformia</taxon>
        <taxon>Curculionidae</taxon>
        <taxon>Ceutorhynchinae</taxon>
        <taxon>Ceutorhynchus</taxon>
    </lineage>
</organism>
<dbReference type="Gene3D" id="2.60.40.10">
    <property type="entry name" value="Immunoglobulins"/>
    <property type="match status" value="1"/>
</dbReference>
<evidence type="ECO:0000256" key="8">
    <source>
        <dbReference type="SAM" id="SignalP"/>
    </source>
</evidence>
<name>A0A9N9QPH6_9CUCU</name>
<protein>
    <recommendedName>
        <fullName evidence="9">Ig-like domain-containing protein</fullName>
    </recommendedName>
</protein>
<dbReference type="Pfam" id="PF13855">
    <property type="entry name" value="LRR_8"/>
    <property type="match status" value="1"/>
</dbReference>
<evidence type="ECO:0000256" key="7">
    <source>
        <dbReference type="SAM" id="Phobius"/>
    </source>
</evidence>
<evidence type="ECO:0000313" key="11">
    <source>
        <dbReference type="Proteomes" id="UP001152799"/>
    </source>
</evidence>
<keyword evidence="2 8" id="KW-0732">Signal</keyword>
<keyword evidence="7" id="KW-0812">Transmembrane</keyword>